<proteinExistence type="inferred from homology"/>
<evidence type="ECO:0000256" key="7">
    <source>
        <dbReference type="SAM" id="Phobius"/>
    </source>
</evidence>
<feature type="transmembrane region" description="Helical" evidence="7">
    <location>
        <begin position="57"/>
        <end position="76"/>
    </location>
</feature>
<comment type="similarity">
    <text evidence="2">Belongs to the UPF0702 family.</text>
</comment>
<evidence type="ECO:0000313" key="9">
    <source>
        <dbReference type="EMBL" id="SFD39400.1"/>
    </source>
</evidence>
<evidence type="ECO:0000256" key="1">
    <source>
        <dbReference type="ARBA" id="ARBA00004651"/>
    </source>
</evidence>
<dbReference type="PANTHER" id="PTHR34582:SF5">
    <property type="entry name" value="UPF0702 TRANSMEMBRANE PROTEIN YETF"/>
    <property type="match status" value="1"/>
</dbReference>
<organism evidence="9 10">
    <name type="scientific">Lentibacillus persicus</name>
    <dbReference type="NCBI Taxonomy" id="640948"/>
    <lineage>
        <taxon>Bacteria</taxon>
        <taxon>Bacillati</taxon>
        <taxon>Bacillota</taxon>
        <taxon>Bacilli</taxon>
        <taxon>Bacillales</taxon>
        <taxon>Bacillaceae</taxon>
        <taxon>Lentibacillus</taxon>
    </lineage>
</organism>
<keyword evidence="3" id="KW-1003">Cell membrane</keyword>
<keyword evidence="6 7" id="KW-0472">Membrane</keyword>
<dbReference type="RefSeq" id="WP_090079982.1">
    <property type="nucleotide sequence ID" value="NZ_FOMR01000001.1"/>
</dbReference>
<evidence type="ECO:0000256" key="6">
    <source>
        <dbReference type="ARBA" id="ARBA00023136"/>
    </source>
</evidence>
<dbReference type="PANTHER" id="PTHR34582">
    <property type="entry name" value="UPF0702 TRANSMEMBRANE PROTEIN YCAP"/>
    <property type="match status" value="1"/>
</dbReference>
<reference evidence="10" key="1">
    <citation type="submission" date="2016-10" db="EMBL/GenBank/DDBJ databases">
        <authorList>
            <person name="Varghese N."/>
            <person name="Submissions S."/>
        </authorList>
    </citation>
    <scope>NUCLEOTIDE SEQUENCE [LARGE SCALE GENOMIC DNA]</scope>
    <source>
        <strain evidence="10">DSM 22530</strain>
    </source>
</reference>
<comment type="subcellular location">
    <subcellularLocation>
        <location evidence="1">Cell membrane</location>
        <topology evidence="1">Multi-pass membrane protein</topology>
    </subcellularLocation>
</comment>
<evidence type="ECO:0000259" key="8">
    <source>
        <dbReference type="Pfam" id="PF04239"/>
    </source>
</evidence>
<dbReference type="Pfam" id="PF04239">
    <property type="entry name" value="DUF421"/>
    <property type="match status" value="1"/>
</dbReference>
<dbReference type="STRING" id="640948.SAMN05216238_101131"/>
<dbReference type="InterPro" id="IPR023090">
    <property type="entry name" value="UPF0702_alpha/beta_dom_sf"/>
</dbReference>
<keyword evidence="4 7" id="KW-0812">Transmembrane</keyword>
<accession>A0A1I1S8S6</accession>
<evidence type="ECO:0000256" key="5">
    <source>
        <dbReference type="ARBA" id="ARBA00022989"/>
    </source>
</evidence>
<evidence type="ECO:0000313" key="10">
    <source>
        <dbReference type="Proteomes" id="UP000199474"/>
    </source>
</evidence>
<keyword evidence="10" id="KW-1185">Reference proteome</keyword>
<dbReference type="EMBL" id="FOMR01000001">
    <property type="protein sequence ID" value="SFD39400.1"/>
    <property type="molecule type" value="Genomic_DNA"/>
</dbReference>
<evidence type="ECO:0000256" key="3">
    <source>
        <dbReference type="ARBA" id="ARBA00022475"/>
    </source>
</evidence>
<gene>
    <name evidence="9" type="ORF">SAMN05216238_101131</name>
</gene>
<name>A0A1I1S8S6_9BACI</name>
<dbReference type="GO" id="GO:0005886">
    <property type="term" value="C:plasma membrane"/>
    <property type="evidence" value="ECO:0007669"/>
    <property type="project" value="UniProtKB-SubCell"/>
</dbReference>
<evidence type="ECO:0000256" key="2">
    <source>
        <dbReference type="ARBA" id="ARBA00006448"/>
    </source>
</evidence>
<feature type="transmembrane region" description="Helical" evidence="7">
    <location>
        <begin position="35"/>
        <end position="51"/>
    </location>
</feature>
<protein>
    <submittedName>
        <fullName evidence="9">Uncharacterized membrane protein YcaP, DUF421 family</fullName>
    </submittedName>
</protein>
<sequence>MLLFIGKTLLLYFITITIIRLMGKSAFAQLTAHDLAGIFFVITLASGPIITDDVVRTVAGLAVVVLAHIGFSRMMLINRLRKMFIGEPTIVIKHGKIVRKNLKRTHFTLSELLSEVREKGYPDISSIDYAIIEPNGGIGVVPSQVHAPVTPEQLQIDTSYAGIPVAVIIEGKIMQQNLKLINKDEGWLKRKLGEAGCPDQNRIFYAAVRERDYSLIIDTGEGSIQD</sequence>
<keyword evidence="5 7" id="KW-1133">Transmembrane helix</keyword>
<dbReference type="AlphaFoldDB" id="A0A1I1S8S6"/>
<dbReference type="InterPro" id="IPR007353">
    <property type="entry name" value="DUF421"/>
</dbReference>
<dbReference type="Gene3D" id="3.30.240.20">
    <property type="entry name" value="bsu07140 like domains"/>
    <property type="match status" value="2"/>
</dbReference>
<feature type="domain" description="YetF C-terminal" evidence="8">
    <location>
        <begin position="78"/>
        <end position="208"/>
    </location>
</feature>
<evidence type="ECO:0000256" key="4">
    <source>
        <dbReference type="ARBA" id="ARBA00022692"/>
    </source>
</evidence>
<dbReference type="Proteomes" id="UP000199474">
    <property type="component" value="Unassembled WGS sequence"/>
</dbReference>
<dbReference type="OrthoDB" id="9778331at2"/>
<feature type="transmembrane region" description="Helical" evidence="7">
    <location>
        <begin position="6"/>
        <end position="23"/>
    </location>
</feature>